<dbReference type="Pfam" id="PF00535">
    <property type="entry name" value="Glycos_transf_2"/>
    <property type="match status" value="1"/>
</dbReference>
<accession>A0A557S877</accession>
<evidence type="ECO:0000313" key="2">
    <source>
        <dbReference type="EMBL" id="TVO73584.1"/>
    </source>
</evidence>
<organism evidence="2 3">
    <name type="scientific">Sedimenticola selenatireducens</name>
    <dbReference type="NCBI Taxonomy" id="191960"/>
    <lineage>
        <taxon>Bacteria</taxon>
        <taxon>Pseudomonadati</taxon>
        <taxon>Pseudomonadota</taxon>
        <taxon>Gammaproteobacteria</taxon>
        <taxon>Chromatiales</taxon>
        <taxon>Sedimenticolaceae</taxon>
        <taxon>Sedimenticola</taxon>
    </lineage>
</organism>
<protein>
    <submittedName>
        <fullName evidence="2">Glycosyltransferase</fullName>
    </submittedName>
</protein>
<keyword evidence="3" id="KW-1185">Reference proteome</keyword>
<proteinExistence type="predicted"/>
<gene>
    <name evidence="2" type="ORF">FHP88_11995</name>
</gene>
<dbReference type="OrthoDB" id="9801954at2"/>
<dbReference type="Proteomes" id="UP000316649">
    <property type="component" value="Unassembled WGS sequence"/>
</dbReference>
<comment type="caution">
    <text evidence="2">The sequence shown here is derived from an EMBL/GenBank/DDBJ whole genome shotgun (WGS) entry which is preliminary data.</text>
</comment>
<sequence length="316" mass="36141">MIKVAVIIPYYQKQLGILKKAIDSVISQKNIANISIHIIIIDDGSPISAIEEIKSLPRVNGIKVSCFDKVNGGPASARNFGLDKVEDTTDFIAFLDSDDTWEPEHIYNAVMALNESYDFYFADFFQLDQNISAFKRAKKINPEEHSQICNTPFLHKYNGNMINQIITGNIIGTPTVVIRKTVIDKIRFREEFTSAGEDYLFWIEVCKKTQKIAFSSKPECRCGRGVNVYSGAKWGSTELLIRLYNELKYRKTTMTELVLDNDLQIFLNSKIKLLRKEISRLIIHRILHGKNIPLQLIGKISKMDPRAIFLLPLNYF</sequence>
<evidence type="ECO:0000313" key="3">
    <source>
        <dbReference type="Proteomes" id="UP000316649"/>
    </source>
</evidence>
<reference evidence="2 3" key="1">
    <citation type="submission" date="2019-07" db="EMBL/GenBank/DDBJ databases">
        <title>The pathways for chlorine oxyanion respiration interact through the shared metabolite chlorate.</title>
        <authorList>
            <person name="Barnum T.P."/>
            <person name="Cheng Y."/>
            <person name="Hill K.A."/>
            <person name="Lucas L.N."/>
            <person name="Carlson H.K."/>
            <person name="Coates J.D."/>
        </authorList>
    </citation>
    <scope>NUCLEOTIDE SEQUENCE [LARGE SCALE GENOMIC DNA]</scope>
    <source>
        <strain evidence="2 3">BK-1</strain>
    </source>
</reference>
<dbReference type="PANTHER" id="PTHR22916:SF3">
    <property type="entry name" value="UDP-GLCNAC:BETAGAL BETA-1,3-N-ACETYLGLUCOSAMINYLTRANSFERASE-LIKE PROTEIN 1"/>
    <property type="match status" value="1"/>
</dbReference>
<dbReference type="EMBL" id="VMNH01000013">
    <property type="protein sequence ID" value="TVO73584.1"/>
    <property type="molecule type" value="Genomic_DNA"/>
</dbReference>
<keyword evidence="2" id="KW-0808">Transferase</keyword>
<feature type="domain" description="Glycosyltransferase 2-like" evidence="1">
    <location>
        <begin position="6"/>
        <end position="163"/>
    </location>
</feature>
<name>A0A557S877_9GAMM</name>
<evidence type="ECO:0000259" key="1">
    <source>
        <dbReference type="Pfam" id="PF00535"/>
    </source>
</evidence>
<dbReference type="InterPro" id="IPR001173">
    <property type="entry name" value="Glyco_trans_2-like"/>
</dbReference>
<dbReference type="AlphaFoldDB" id="A0A557S877"/>
<dbReference type="PANTHER" id="PTHR22916">
    <property type="entry name" value="GLYCOSYLTRANSFERASE"/>
    <property type="match status" value="1"/>
</dbReference>
<dbReference type="Gene3D" id="3.90.550.10">
    <property type="entry name" value="Spore Coat Polysaccharide Biosynthesis Protein SpsA, Chain A"/>
    <property type="match status" value="1"/>
</dbReference>
<dbReference type="SUPFAM" id="SSF53448">
    <property type="entry name" value="Nucleotide-diphospho-sugar transferases"/>
    <property type="match status" value="1"/>
</dbReference>
<dbReference type="RefSeq" id="WP_144359305.1">
    <property type="nucleotide sequence ID" value="NZ_VMNH01000013.1"/>
</dbReference>
<dbReference type="InterPro" id="IPR029044">
    <property type="entry name" value="Nucleotide-diphossugar_trans"/>
</dbReference>
<dbReference type="GO" id="GO:0016758">
    <property type="term" value="F:hexosyltransferase activity"/>
    <property type="evidence" value="ECO:0007669"/>
    <property type="project" value="UniProtKB-ARBA"/>
</dbReference>